<dbReference type="Pfam" id="PF00067">
    <property type="entry name" value="p450"/>
    <property type="match status" value="1"/>
</dbReference>
<evidence type="ECO:0000313" key="5">
    <source>
        <dbReference type="Proteomes" id="UP000694865"/>
    </source>
</evidence>
<keyword evidence="5" id="KW-1185">Reference proteome</keyword>
<name>A0ABM0GSH2_SACKO</name>
<reference evidence="6" key="1">
    <citation type="submission" date="2025-08" db="UniProtKB">
        <authorList>
            <consortium name="RefSeq"/>
        </authorList>
    </citation>
    <scope>IDENTIFICATION</scope>
    <source>
        <tissue evidence="6">Testes</tissue>
    </source>
</reference>
<keyword evidence="3" id="KW-1133">Transmembrane helix</keyword>
<dbReference type="InterPro" id="IPR046347">
    <property type="entry name" value="bZIP_sf"/>
</dbReference>
<dbReference type="PANTHER" id="PTHR24291:SF201">
    <property type="entry name" value="CYTOCHROME P450, FAMILY 4, SUBFAMILY B, POLYPEPTIDE 7"/>
    <property type="match status" value="1"/>
</dbReference>
<dbReference type="RefSeq" id="XP_002736397.2">
    <property type="nucleotide sequence ID" value="XM_002736351.2"/>
</dbReference>
<dbReference type="InterPro" id="IPR047106">
    <property type="entry name" value="NFIL3-like_bZIP"/>
</dbReference>
<dbReference type="InterPro" id="IPR036396">
    <property type="entry name" value="Cyt_P450_sf"/>
</dbReference>
<feature type="domain" description="BZIP" evidence="4">
    <location>
        <begin position="704"/>
        <end position="760"/>
    </location>
</feature>
<dbReference type="PRINTS" id="PR00463">
    <property type="entry name" value="EP450I"/>
</dbReference>
<dbReference type="SUPFAM" id="SSF48264">
    <property type="entry name" value="Cytochrome P450"/>
    <property type="match status" value="1"/>
</dbReference>
<evidence type="ECO:0000256" key="3">
    <source>
        <dbReference type="SAM" id="Phobius"/>
    </source>
</evidence>
<comment type="similarity">
    <text evidence="1">Belongs to the cytochrome P450 family.</text>
</comment>
<dbReference type="CDD" id="cd20659">
    <property type="entry name" value="CYP4B_4F-like"/>
    <property type="match status" value="1"/>
</dbReference>
<dbReference type="InterPro" id="IPR002401">
    <property type="entry name" value="Cyt_P450_E_grp-I"/>
</dbReference>
<feature type="region of interest" description="Disordered" evidence="2">
    <location>
        <begin position="829"/>
        <end position="865"/>
    </location>
</feature>
<evidence type="ECO:0000313" key="6">
    <source>
        <dbReference type="RefSeq" id="XP_002736397.2"/>
    </source>
</evidence>
<dbReference type="InterPro" id="IPR017972">
    <property type="entry name" value="Cyt_P450_CS"/>
</dbReference>
<evidence type="ECO:0000259" key="4">
    <source>
        <dbReference type="PROSITE" id="PS50217"/>
    </source>
</evidence>
<dbReference type="PRINTS" id="PR00385">
    <property type="entry name" value="P450"/>
</dbReference>
<feature type="transmembrane region" description="Helical" evidence="3">
    <location>
        <begin position="33"/>
        <end position="56"/>
    </location>
</feature>
<evidence type="ECO:0000256" key="1">
    <source>
        <dbReference type="ARBA" id="ARBA00010617"/>
    </source>
</evidence>
<proteinExistence type="inferred from homology"/>
<sequence length="879" mass="101148">MGVNIIFDFLSSAQKNVSFLDDFAEKLPSVRTWQVIVVFICSVIVIQAIAIVFKLFKMKKTSEMAFKPFATPSLDIFKSPILGHLGLLSVNKDEIMQMAGDITHEFKYALPLWLGPFQAALICHHPSTVQPILATTEPKDDFSYGMLKPWLGDGLLISSGNKWSRNRKLLTPGFHFDILRPYVKVFNECAITMTDKWSTMCDTGPLEMFQHISLMTLDSLLKCIFSQESHCQTDSDVNPYIKAVYTLTDLIMERINFPPYYSDTVYSLTYEGVKWRKALNDVHNHSRRVIKERKSALKDEVERGTVNKRKYIDFLDILLAAKDEDGNGLTDKEIQDEVDTFMFEGHDTTASGISWCFYNLARHPKYQQMCRDEVDQLLDKKENDELDWDDYAKLPFLTMCIKESLRLHPTVPFVGRRNNKPLTFPELGITIPAGQFLGISVIGLHHNVHLWEEPLVYNPYRFTTENTKVRQNYSFLPFSAGPRNCIGQNFAMNEMKTAIALVLRKFILSVEDDYPVRRMYNVVLRAEEGLHIVVKPREEMNPGFGANRKILVNFQFLLIGNFYPIHLKESADFYKLTDVSMFPTLNRSETVVNNTGYGDLPGEMASRPVIPTPIYTQRITSTTRLPLPFEVPPASLIGSFVVPDYTTVRENHRIPTDTAPVIVPQFRAYDEKAATFRLRRAHVRPKTFPITRKQREFIPEKEKDEQYWEKRRKNNEAAKRSRERRRLSDIMVECKMAQMSDENDSMKAQLLALQHQTALLCNTDETRQAKAQSMMYLNPLYTNYNSTNPFPVPYGMFGPPQPTFPRFTSIPPGFTEHADLLRRHNALSQRAQYHERSSRPEYSTNDVKQRESDTERKDDTTDCTSSVACATQSVHGYTE</sequence>
<dbReference type="InterPro" id="IPR050196">
    <property type="entry name" value="Cytochrome_P450_Monoox"/>
</dbReference>
<dbReference type="Pfam" id="PF07716">
    <property type="entry name" value="bZIP_2"/>
    <property type="match status" value="1"/>
</dbReference>
<dbReference type="Proteomes" id="UP000694865">
    <property type="component" value="Unplaced"/>
</dbReference>
<dbReference type="Gene3D" id="1.10.630.10">
    <property type="entry name" value="Cytochrome P450"/>
    <property type="match status" value="1"/>
</dbReference>
<gene>
    <name evidence="6" type="primary">LOC100377878</name>
</gene>
<dbReference type="GeneID" id="100377878"/>
<dbReference type="CDD" id="cd14694">
    <property type="entry name" value="bZIP_NFIL3"/>
    <property type="match status" value="1"/>
</dbReference>
<keyword evidence="3" id="KW-0472">Membrane</keyword>
<dbReference type="PROSITE" id="PS00036">
    <property type="entry name" value="BZIP_BASIC"/>
    <property type="match status" value="1"/>
</dbReference>
<evidence type="ECO:0000256" key="2">
    <source>
        <dbReference type="SAM" id="MobiDB-lite"/>
    </source>
</evidence>
<dbReference type="PROSITE" id="PS50217">
    <property type="entry name" value="BZIP"/>
    <property type="match status" value="1"/>
</dbReference>
<accession>A0ABM0GSH2</accession>
<dbReference type="Gene3D" id="1.20.5.170">
    <property type="match status" value="1"/>
</dbReference>
<feature type="compositionally biased region" description="Basic and acidic residues" evidence="2">
    <location>
        <begin position="847"/>
        <end position="860"/>
    </location>
</feature>
<dbReference type="SMART" id="SM00338">
    <property type="entry name" value="BRLZ"/>
    <property type="match status" value="1"/>
</dbReference>
<dbReference type="InterPro" id="IPR004827">
    <property type="entry name" value="bZIP"/>
</dbReference>
<organism evidence="5 6">
    <name type="scientific">Saccoglossus kowalevskii</name>
    <name type="common">Acorn worm</name>
    <dbReference type="NCBI Taxonomy" id="10224"/>
    <lineage>
        <taxon>Eukaryota</taxon>
        <taxon>Metazoa</taxon>
        <taxon>Hemichordata</taxon>
        <taxon>Enteropneusta</taxon>
        <taxon>Harrimaniidae</taxon>
        <taxon>Saccoglossus</taxon>
    </lineage>
</organism>
<keyword evidence="3" id="KW-0812">Transmembrane</keyword>
<dbReference type="PANTHER" id="PTHR24291">
    <property type="entry name" value="CYTOCHROME P450 FAMILY 4"/>
    <property type="match status" value="1"/>
</dbReference>
<dbReference type="InterPro" id="IPR001128">
    <property type="entry name" value="Cyt_P450"/>
</dbReference>
<dbReference type="SUPFAM" id="SSF57959">
    <property type="entry name" value="Leucine zipper domain"/>
    <property type="match status" value="1"/>
</dbReference>
<protein>
    <submittedName>
        <fullName evidence="6">Cytochrome P450 4F6-like</fullName>
    </submittedName>
</protein>
<dbReference type="PROSITE" id="PS00086">
    <property type="entry name" value="CYTOCHROME_P450"/>
    <property type="match status" value="1"/>
</dbReference>